<dbReference type="RefSeq" id="WP_126865309.1">
    <property type="nucleotide sequence ID" value="NZ_JAUSTX010000002.1"/>
</dbReference>
<dbReference type="Proteomes" id="UP000267430">
    <property type="component" value="Unassembled WGS sequence"/>
</dbReference>
<proteinExistence type="predicted"/>
<dbReference type="InterPro" id="IPR014509">
    <property type="entry name" value="YjdF-like"/>
</dbReference>
<dbReference type="EMBL" id="RYZZ01000017">
    <property type="protein sequence ID" value="RUQ28202.1"/>
    <property type="molecule type" value="Genomic_DNA"/>
</dbReference>
<dbReference type="Pfam" id="PF09997">
    <property type="entry name" value="DUF2238"/>
    <property type="match status" value="1"/>
</dbReference>
<comment type="caution">
    <text evidence="2">The sequence shown here is derived from an EMBL/GenBank/DDBJ whole genome shotgun (WGS) entry which is preliminary data.</text>
</comment>
<keyword evidence="1" id="KW-0472">Membrane</keyword>
<keyword evidence="3" id="KW-1185">Reference proteome</keyword>
<evidence type="ECO:0000313" key="3">
    <source>
        <dbReference type="Proteomes" id="UP000267430"/>
    </source>
</evidence>
<feature type="transmembrane region" description="Helical" evidence="1">
    <location>
        <begin position="64"/>
        <end position="82"/>
    </location>
</feature>
<evidence type="ECO:0000256" key="1">
    <source>
        <dbReference type="SAM" id="Phobius"/>
    </source>
</evidence>
<name>A0A433HJD8_9BACI</name>
<gene>
    <name evidence="2" type="ORF">ELQ35_13270</name>
</gene>
<evidence type="ECO:0000313" key="2">
    <source>
        <dbReference type="EMBL" id="RUQ28202.1"/>
    </source>
</evidence>
<feature type="transmembrane region" description="Helical" evidence="1">
    <location>
        <begin position="94"/>
        <end position="111"/>
    </location>
</feature>
<accession>A0A433HJD8</accession>
<keyword evidence="1" id="KW-0812">Transmembrane</keyword>
<organism evidence="2 3">
    <name type="scientific">Peribacillus cavernae</name>
    <dbReference type="NCBI Taxonomy" id="1674310"/>
    <lineage>
        <taxon>Bacteria</taxon>
        <taxon>Bacillati</taxon>
        <taxon>Bacillota</taxon>
        <taxon>Bacilli</taxon>
        <taxon>Bacillales</taxon>
        <taxon>Bacillaceae</taxon>
        <taxon>Peribacillus</taxon>
    </lineage>
</organism>
<protein>
    <submittedName>
        <fullName evidence="2">Membrane-spanning protein</fullName>
    </submittedName>
</protein>
<sequence>MKRKLIIILSIVFILFMAALFCFYLIKGDSSRWQVALGGIFVSALPLCLLFLKNNPFNIPTILGYYVFVFCTTYLGSIANFYLDHKWWDTTLHFYKGVFIGSVAITLYKSFIPQQVRKNVSRWIVFLFVVSLAAVASVLWEIYEFVGDLYFTHTMQLGGNKDTMIDLITGTAGGLLVGVYAVIRKEKV</sequence>
<feature type="transmembrane region" description="Helical" evidence="1">
    <location>
        <begin position="123"/>
        <end position="143"/>
    </location>
</feature>
<feature type="transmembrane region" description="Helical" evidence="1">
    <location>
        <begin position="163"/>
        <end position="183"/>
    </location>
</feature>
<keyword evidence="1" id="KW-1133">Transmembrane helix</keyword>
<dbReference type="OrthoDB" id="4966203at2"/>
<feature type="transmembrane region" description="Helical" evidence="1">
    <location>
        <begin position="32"/>
        <end position="52"/>
    </location>
</feature>
<dbReference type="AlphaFoldDB" id="A0A433HJD8"/>
<feature type="transmembrane region" description="Helical" evidence="1">
    <location>
        <begin position="5"/>
        <end position="26"/>
    </location>
</feature>
<reference evidence="2 3" key="1">
    <citation type="submission" date="2018-12" db="EMBL/GenBank/DDBJ databases">
        <title>Bacillus chawlae sp. nov., Bacillus glennii sp. nov., and Bacillus saganii sp. nov. Isolated from the Vehicle Assembly Building at Kennedy Space Center where the Viking Spacecraft were Assembled.</title>
        <authorList>
            <person name="Seuylemezian A."/>
            <person name="Vaishampayan P."/>
        </authorList>
    </citation>
    <scope>NUCLEOTIDE SEQUENCE [LARGE SCALE GENOMIC DNA]</scope>
    <source>
        <strain evidence="2 3">L5</strain>
    </source>
</reference>